<dbReference type="OrthoDB" id="1421156at2759"/>
<comment type="caution">
    <text evidence="1">The sequence shown here is derived from an EMBL/GenBank/DDBJ whole genome shotgun (WGS) entry which is preliminary data.</text>
</comment>
<dbReference type="Proteomes" id="UP000285405">
    <property type="component" value="Unassembled WGS sequence"/>
</dbReference>
<gene>
    <name evidence="1" type="ORF">GcC1_124028</name>
</gene>
<feature type="non-terminal residue" evidence="1">
    <location>
        <position position="1"/>
    </location>
</feature>
<accession>A0A420I6C8</accession>
<dbReference type="AlphaFoldDB" id="A0A420I6C8"/>
<evidence type="ECO:0000313" key="1">
    <source>
        <dbReference type="EMBL" id="RKF65257.1"/>
    </source>
</evidence>
<dbReference type="EMBL" id="MCBR01012403">
    <property type="protein sequence ID" value="RKF65257.1"/>
    <property type="molecule type" value="Genomic_DNA"/>
</dbReference>
<proteinExistence type="predicted"/>
<protein>
    <submittedName>
        <fullName evidence="1">Uncharacterized protein</fullName>
    </submittedName>
</protein>
<sequence length="83" mass="9436">CQFSIIAREGIDTQRELRHRPGIEYSTHNYPPSQSISSHTAHRKLAQEEINQVRSLHSAGVKPGQTIPYLRQIATNPTQPYDI</sequence>
<evidence type="ECO:0000313" key="2">
    <source>
        <dbReference type="Proteomes" id="UP000285405"/>
    </source>
</evidence>
<organism evidence="1 2">
    <name type="scientific">Golovinomyces cichoracearum</name>
    <dbReference type="NCBI Taxonomy" id="62708"/>
    <lineage>
        <taxon>Eukaryota</taxon>
        <taxon>Fungi</taxon>
        <taxon>Dikarya</taxon>
        <taxon>Ascomycota</taxon>
        <taxon>Pezizomycotina</taxon>
        <taxon>Leotiomycetes</taxon>
        <taxon>Erysiphales</taxon>
        <taxon>Erysiphaceae</taxon>
        <taxon>Golovinomyces</taxon>
    </lineage>
</organism>
<name>A0A420I6C8_9PEZI</name>
<reference evidence="1 2" key="1">
    <citation type="journal article" date="2018" name="BMC Genomics">
        <title>Comparative genome analyses reveal sequence features reflecting distinct modes of host-adaptation between dicot and monocot powdery mildew.</title>
        <authorList>
            <person name="Wu Y."/>
            <person name="Ma X."/>
            <person name="Pan Z."/>
            <person name="Kale S.D."/>
            <person name="Song Y."/>
            <person name="King H."/>
            <person name="Zhang Q."/>
            <person name="Presley C."/>
            <person name="Deng X."/>
            <person name="Wei C.I."/>
            <person name="Xiao S."/>
        </authorList>
    </citation>
    <scope>NUCLEOTIDE SEQUENCE [LARGE SCALE GENOMIC DNA]</scope>
    <source>
        <strain evidence="1">UCSC1</strain>
    </source>
</reference>